<evidence type="ECO:0000313" key="1">
    <source>
        <dbReference type="EMBL" id="SEO95290.1"/>
    </source>
</evidence>
<dbReference type="RefSeq" id="WP_090321789.1">
    <property type="nucleotide sequence ID" value="NZ_FNOE01000031.1"/>
</dbReference>
<dbReference type="EMBL" id="FODO01000028">
    <property type="protein sequence ID" value="SEO95290.1"/>
    <property type="molecule type" value="Genomic_DNA"/>
</dbReference>
<protein>
    <submittedName>
        <fullName evidence="1">Uncharacterized protein</fullName>
    </submittedName>
</protein>
<sequence length="286" mass="32838">MTNSDDRLIVQNYAAAFIDLLGQRAALEGCELTPNSKEEFIKIAKQSIDAIQNLHSQFNDFYSAINQGPDSSRVKPEHRELHLRMKRTQLKFQRFSDGLFSYISLVPNANHLPINGIYGLISSCGALCFVGLASGQPIRGGLDIAWGVELNQNELYGCVVARAYQLESEAAKFPRIVLGNEMMNYLHQYANMPGQDLEVQYVRTMATTCLDMIHQDIEDGLFCIDYLGEKFRQYIGSTVDNQVFHDARTFIRAQLERFQAVDDKKLFDRYKILDKYFESRQYIWMQ</sequence>
<dbReference type="STRING" id="42354.SAMN05216333_12827"/>
<organism evidence="1 2">
    <name type="scientific">Nitrosomonas oligotropha</name>
    <dbReference type="NCBI Taxonomy" id="42354"/>
    <lineage>
        <taxon>Bacteria</taxon>
        <taxon>Pseudomonadati</taxon>
        <taxon>Pseudomonadota</taxon>
        <taxon>Betaproteobacteria</taxon>
        <taxon>Nitrosomonadales</taxon>
        <taxon>Nitrosomonadaceae</taxon>
        <taxon>Nitrosomonas</taxon>
    </lineage>
</organism>
<accession>A0A1H8TW78</accession>
<dbReference type="Proteomes" id="UP000198814">
    <property type="component" value="Unassembled WGS sequence"/>
</dbReference>
<dbReference type="AlphaFoldDB" id="A0A1H8TW78"/>
<evidence type="ECO:0000313" key="2">
    <source>
        <dbReference type="Proteomes" id="UP000198814"/>
    </source>
</evidence>
<name>A0A1H8TW78_9PROT</name>
<reference evidence="2" key="1">
    <citation type="submission" date="2016-10" db="EMBL/GenBank/DDBJ databases">
        <authorList>
            <person name="Varghese N."/>
            <person name="Submissions S."/>
        </authorList>
    </citation>
    <scope>NUCLEOTIDE SEQUENCE [LARGE SCALE GENOMIC DNA]</scope>
    <source>
        <strain evidence="2">Nm76</strain>
    </source>
</reference>
<gene>
    <name evidence="1" type="ORF">SAMN05216333_12827</name>
</gene>
<keyword evidence="2" id="KW-1185">Reference proteome</keyword>
<proteinExistence type="predicted"/>
<dbReference type="OrthoDB" id="9181325at2"/>